<dbReference type="EMBL" id="JBAMMX010000005">
    <property type="protein sequence ID" value="KAK6940403.1"/>
    <property type="molecule type" value="Genomic_DNA"/>
</dbReference>
<dbReference type="InterPro" id="IPR025607">
    <property type="entry name" value="Ribosomal_uL18_C_euk"/>
</dbReference>
<sequence length="335" mass="38258">MDLVVNLTIDEIDLVEAMNWNVSGPDGMEITMEGVFIKAQKTKPYFKRFQVKYKRRREGKTDYRARIRLINQDKNKYNTPKYRFVVRISNKDIVAQITSASIAGDMVLAAAYSHELPRYGLEVGLTNYAAAYCTGLLLARRVLKNLEMDAEYQGNLESLGEDYSVEPADSRRPFRALLDVGLTRTTTGNRVFGALKGALDGGLDIPHSDKRFAGFSKDNKQLDAEVHRNYIFGGHVASYMRTLMEDEPEKYQTHFSEYIKRGIEPDNVEEMYKKVHAAIRADPTAKKTEKEPPKQHKRFNLKKLTYEERKAKLIERLNALNAAASADEDDDEDDE</sequence>
<evidence type="ECO:0000313" key="8">
    <source>
        <dbReference type="EMBL" id="KAK6940403.1"/>
    </source>
</evidence>
<comment type="subcellular location">
    <subcellularLocation>
        <location evidence="1">Cytoplasm</location>
    </subcellularLocation>
</comment>
<dbReference type="FunFam" id="3.30.420.100:FF:000002">
    <property type="entry name" value="60S ribosomal protein L5"/>
    <property type="match status" value="1"/>
</dbReference>
<dbReference type="GO" id="GO:0003735">
    <property type="term" value="F:structural constituent of ribosome"/>
    <property type="evidence" value="ECO:0007669"/>
    <property type="project" value="InterPro"/>
</dbReference>
<evidence type="ECO:0000256" key="4">
    <source>
        <dbReference type="ARBA" id="ARBA00022490"/>
    </source>
</evidence>
<evidence type="ECO:0000259" key="7">
    <source>
        <dbReference type="Pfam" id="PF14204"/>
    </source>
</evidence>
<keyword evidence="5 8" id="KW-0689">Ribosomal protein</keyword>
<dbReference type="PRINTS" id="PR00058">
    <property type="entry name" value="RIBOSOMALL5"/>
</dbReference>
<evidence type="ECO:0000256" key="3">
    <source>
        <dbReference type="ARBA" id="ARBA00011113"/>
    </source>
</evidence>
<dbReference type="CDD" id="cd00432">
    <property type="entry name" value="Ribosomal_L18_L5e"/>
    <property type="match status" value="1"/>
</dbReference>
<accession>A0AAN8VSQ1</accession>
<dbReference type="GO" id="GO:0008097">
    <property type="term" value="F:5S rRNA binding"/>
    <property type="evidence" value="ECO:0007669"/>
    <property type="project" value="InterPro"/>
</dbReference>
<dbReference type="AlphaFoldDB" id="A0AAN8VSQ1"/>
<comment type="caution">
    <text evidence="8">The sequence shown here is derived from an EMBL/GenBank/DDBJ whole genome shotgun (WGS) entry which is preliminary data.</text>
</comment>
<keyword evidence="6" id="KW-0687">Ribonucleoprotein</keyword>
<keyword evidence="9" id="KW-1185">Reference proteome</keyword>
<gene>
    <name evidence="8" type="ORF">RJ641_029934</name>
</gene>
<feature type="domain" description="Large ribosomal subunit protein uL18 C-terminal eukaryotes" evidence="7">
    <location>
        <begin position="268"/>
        <end position="322"/>
    </location>
</feature>
<evidence type="ECO:0000256" key="2">
    <source>
        <dbReference type="ARBA" id="ARBA00007116"/>
    </source>
</evidence>
<protein>
    <submittedName>
        <fullName evidence="8">Ribosomal protein L5 eukaryotic, C-terminal</fullName>
    </submittedName>
</protein>
<dbReference type="GO" id="GO:0009965">
    <property type="term" value="P:leaf morphogenesis"/>
    <property type="evidence" value="ECO:0007669"/>
    <property type="project" value="UniProtKB-ARBA"/>
</dbReference>
<dbReference type="PANTHER" id="PTHR23410">
    <property type="entry name" value="RIBOSOMAL PROTEIN L5-RELATED"/>
    <property type="match status" value="1"/>
</dbReference>
<keyword evidence="4" id="KW-0963">Cytoplasm</keyword>
<dbReference type="GO" id="GO:0022625">
    <property type="term" value="C:cytosolic large ribosomal subunit"/>
    <property type="evidence" value="ECO:0007669"/>
    <property type="project" value="TreeGrafter"/>
</dbReference>
<reference evidence="8 9" key="1">
    <citation type="submission" date="2023-12" db="EMBL/GenBank/DDBJ databases">
        <title>A high-quality genome assembly for Dillenia turbinata (Dilleniales).</title>
        <authorList>
            <person name="Chanderbali A."/>
        </authorList>
    </citation>
    <scope>NUCLEOTIDE SEQUENCE [LARGE SCALE GENOMIC DNA]</scope>
    <source>
        <strain evidence="8">LSX21</strain>
        <tissue evidence="8">Leaf</tissue>
    </source>
</reference>
<evidence type="ECO:0000256" key="1">
    <source>
        <dbReference type="ARBA" id="ARBA00004496"/>
    </source>
</evidence>
<dbReference type="Pfam" id="PF14204">
    <property type="entry name" value="Ribosomal_L18_c"/>
    <property type="match status" value="1"/>
</dbReference>
<name>A0AAN8VSQ1_9MAGN</name>
<evidence type="ECO:0000256" key="6">
    <source>
        <dbReference type="ARBA" id="ARBA00023274"/>
    </source>
</evidence>
<dbReference type="Gene3D" id="3.30.420.100">
    <property type="match status" value="1"/>
</dbReference>
<dbReference type="Pfam" id="PF17144">
    <property type="entry name" value="Ribosomal_L5e"/>
    <property type="match status" value="1"/>
</dbReference>
<dbReference type="InterPro" id="IPR005485">
    <property type="entry name" value="Rbsml_uL18_euk_arch"/>
</dbReference>
<evidence type="ECO:0000256" key="5">
    <source>
        <dbReference type="ARBA" id="ARBA00022980"/>
    </source>
</evidence>
<dbReference type="Proteomes" id="UP001370490">
    <property type="component" value="Unassembled WGS sequence"/>
</dbReference>
<dbReference type="GO" id="GO:0000027">
    <property type="term" value="P:ribosomal large subunit assembly"/>
    <property type="evidence" value="ECO:0007669"/>
    <property type="project" value="TreeGrafter"/>
</dbReference>
<dbReference type="GO" id="GO:0006412">
    <property type="term" value="P:translation"/>
    <property type="evidence" value="ECO:0007669"/>
    <property type="project" value="InterPro"/>
</dbReference>
<proteinExistence type="inferred from homology"/>
<dbReference type="SUPFAM" id="SSF53137">
    <property type="entry name" value="Translational machinery components"/>
    <property type="match status" value="1"/>
</dbReference>
<dbReference type="InterPro" id="IPR057268">
    <property type="entry name" value="Ribosomal_L18"/>
</dbReference>
<dbReference type="GO" id="GO:0009955">
    <property type="term" value="P:adaxial/abaxial pattern specification"/>
    <property type="evidence" value="ECO:0007669"/>
    <property type="project" value="UniProtKB-ARBA"/>
</dbReference>
<comment type="subunit">
    <text evidence="3">Component of the large ribosomal subunit (LSU).</text>
</comment>
<dbReference type="PANTHER" id="PTHR23410:SF12">
    <property type="entry name" value="LARGE RIBOSOMAL SUBUNIT PROTEIN UL18"/>
    <property type="match status" value="1"/>
</dbReference>
<dbReference type="GO" id="GO:0051301">
    <property type="term" value="P:cell division"/>
    <property type="evidence" value="ECO:0007669"/>
    <property type="project" value="UniProtKB-ARBA"/>
</dbReference>
<evidence type="ECO:0000313" key="9">
    <source>
        <dbReference type="Proteomes" id="UP001370490"/>
    </source>
</evidence>
<comment type="similarity">
    <text evidence="2">Belongs to the universal ribosomal protein uL18 family.</text>
</comment>
<dbReference type="HAMAP" id="MF_01337_A">
    <property type="entry name" value="Ribosomal_uL18_A"/>
    <property type="match status" value="1"/>
</dbReference>
<organism evidence="8 9">
    <name type="scientific">Dillenia turbinata</name>
    <dbReference type="NCBI Taxonomy" id="194707"/>
    <lineage>
        <taxon>Eukaryota</taxon>
        <taxon>Viridiplantae</taxon>
        <taxon>Streptophyta</taxon>
        <taxon>Embryophyta</taxon>
        <taxon>Tracheophyta</taxon>
        <taxon>Spermatophyta</taxon>
        <taxon>Magnoliopsida</taxon>
        <taxon>eudicotyledons</taxon>
        <taxon>Gunneridae</taxon>
        <taxon>Pentapetalae</taxon>
        <taxon>Dilleniales</taxon>
        <taxon>Dilleniaceae</taxon>
        <taxon>Dillenia</taxon>
    </lineage>
</organism>